<evidence type="ECO:0000256" key="4">
    <source>
        <dbReference type="PROSITE-ProRule" id="PRU01161"/>
    </source>
</evidence>
<dbReference type="RefSeq" id="WP_233495105.1">
    <property type="nucleotide sequence ID" value="NZ_CYIG01000051.1"/>
</dbReference>
<dbReference type="Proteomes" id="UP000183656">
    <property type="component" value="Unassembled WGS sequence"/>
</dbReference>
<evidence type="ECO:0000256" key="5">
    <source>
        <dbReference type="SAM" id="MobiDB-lite"/>
    </source>
</evidence>
<dbReference type="InterPro" id="IPR002641">
    <property type="entry name" value="PNPLA_dom"/>
</dbReference>
<feature type="short sequence motif" description="GXSXG" evidence="4">
    <location>
        <begin position="46"/>
        <end position="50"/>
    </location>
</feature>
<evidence type="ECO:0000313" key="7">
    <source>
        <dbReference type="EMBL" id="SFU61033.1"/>
    </source>
</evidence>
<feature type="active site" description="Proton acceptor" evidence="4">
    <location>
        <position position="231"/>
    </location>
</feature>
<protein>
    <submittedName>
        <fullName evidence="7">NTE family protein</fullName>
    </submittedName>
</protein>
<evidence type="ECO:0000256" key="3">
    <source>
        <dbReference type="ARBA" id="ARBA00023098"/>
    </source>
</evidence>
<dbReference type="PANTHER" id="PTHR14226">
    <property type="entry name" value="NEUROPATHY TARGET ESTERASE/SWISS CHEESE D.MELANOGASTER"/>
    <property type="match status" value="1"/>
</dbReference>
<reference evidence="7 8" key="1">
    <citation type="submission" date="2016-10" db="EMBL/GenBank/DDBJ databases">
        <authorList>
            <person name="de Groot N.N."/>
        </authorList>
    </citation>
    <scope>NUCLEOTIDE SEQUENCE [LARGE SCALE GENOMIC DNA]</scope>
    <source>
        <strain evidence="7 8">R-24608</strain>
    </source>
</reference>
<gene>
    <name evidence="7" type="ORF">SAMN04489707_101111</name>
</gene>
<dbReference type="SUPFAM" id="SSF52151">
    <property type="entry name" value="FabD/lysophospholipase-like"/>
    <property type="match status" value="1"/>
</dbReference>
<feature type="short sequence motif" description="GXGXXG" evidence="4">
    <location>
        <begin position="19"/>
        <end position="24"/>
    </location>
</feature>
<evidence type="ECO:0000256" key="1">
    <source>
        <dbReference type="ARBA" id="ARBA00022801"/>
    </source>
</evidence>
<dbReference type="GO" id="GO:0016787">
    <property type="term" value="F:hydrolase activity"/>
    <property type="evidence" value="ECO:0007669"/>
    <property type="project" value="UniProtKB-UniRule"/>
</dbReference>
<dbReference type="PROSITE" id="PS51635">
    <property type="entry name" value="PNPLA"/>
    <property type="match status" value="1"/>
</dbReference>
<feature type="short sequence motif" description="DGA/G" evidence="4">
    <location>
        <begin position="231"/>
        <end position="233"/>
    </location>
</feature>
<keyword evidence="2 4" id="KW-0442">Lipid degradation</keyword>
<dbReference type="EMBL" id="FPBX01000011">
    <property type="protein sequence ID" value="SFU61033.1"/>
    <property type="molecule type" value="Genomic_DNA"/>
</dbReference>
<accession>A0A1I7HK10</accession>
<proteinExistence type="predicted"/>
<dbReference type="STRING" id="343013.SAMN04489707_101111"/>
<keyword evidence="8" id="KW-1185">Reference proteome</keyword>
<dbReference type="AlphaFoldDB" id="A0A1I7HK10"/>
<name>A0A1I7HK10_9BURK</name>
<evidence type="ECO:0000256" key="2">
    <source>
        <dbReference type="ARBA" id="ARBA00022963"/>
    </source>
</evidence>
<keyword evidence="1 4" id="KW-0378">Hydrolase</keyword>
<feature type="compositionally biased region" description="Polar residues" evidence="5">
    <location>
        <begin position="333"/>
        <end position="351"/>
    </location>
</feature>
<dbReference type="GO" id="GO:0016042">
    <property type="term" value="P:lipid catabolic process"/>
    <property type="evidence" value="ECO:0007669"/>
    <property type="project" value="UniProtKB-UniRule"/>
</dbReference>
<feature type="region of interest" description="Disordered" evidence="5">
    <location>
        <begin position="333"/>
        <end position="365"/>
    </location>
</feature>
<dbReference type="CDD" id="cd07209">
    <property type="entry name" value="Pat_hypo_Ecoli_Z1214_like"/>
    <property type="match status" value="1"/>
</dbReference>
<dbReference type="InterPro" id="IPR016035">
    <property type="entry name" value="Acyl_Trfase/lysoPLipase"/>
</dbReference>
<keyword evidence="3 4" id="KW-0443">Lipid metabolism</keyword>
<sequence length="365" mass="38531">MSELAVMQDIPVTGLVLSGGGAKGAYQVGVLKALLELGADIDMVAGASMGALNGAVLACAPSLPEGIQRLEMLWNTLASQSPVEANTPAYLKLLAAAGLTLGTPLPGVFAQVPALAQGMRWVAPAVQVVDDWLESALLSDEPLKALMDEYLNTDGLMRGLPLYVSVFESRGGLTDLLRCTVAEAGLADTPPSHFVHVQSLPAHERRNALLASAAIPLLYQARQIGDARYSDGGQGGWQTAQGNTPITPLIEAGCKQVIVTHLTDGSLWSRHDFRDTTVLEIRPQAPITPDGSPLGAAKAALGFDSSNISRLMKQGYQDTMHCVGRVMKADQSRQALRQSEQALTDSLQRGNSADAALTDAMSRVQ</sequence>
<evidence type="ECO:0000259" key="6">
    <source>
        <dbReference type="PROSITE" id="PS51635"/>
    </source>
</evidence>
<organism evidence="7 8">
    <name type="scientific">Paenacidovorax caeni</name>
    <dbReference type="NCBI Taxonomy" id="343013"/>
    <lineage>
        <taxon>Bacteria</taxon>
        <taxon>Pseudomonadati</taxon>
        <taxon>Pseudomonadota</taxon>
        <taxon>Betaproteobacteria</taxon>
        <taxon>Burkholderiales</taxon>
        <taxon>Comamonadaceae</taxon>
        <taxon>Paenacidovorax</taxon>
    </lineage>
</organism>
<feature type="domain" description="PNPLA" evidence="6">
    <location>
        <begin position="15"/>
        <end position="250"/>
    </location>
</feature>
<evidence type="ECO:0000313" key="8">
    <source>
        <dbReference type="Proteomes" id="UP000183656"/>
    </source>
</evidence>
<feature type="active site" description="Nucleophile" evidence="4">
    <location>
        <position position="48"/>
    </location>
</feature>
<dbReference type="Pfam" id="PF01734">
    <property type="entry name" value="Patatin"/>
    <property type="match status" value="1"/>
</dbReference>
<dbReference type="InterPro" id="IPR050301">
    <property type="entry name" value="NTE"/>
</dbReference>
<dbReference type="PANTHER" id="PTHR14226:SF57">
    <property type="entry name" value="BLR7027 PROTEIN"/>
    <property type="match status" value="1"/>
</dbReference>
<dbReference type="Gene3D" id="3.40.1090.10">
    <property type="entry name" value="Cytosolic phospholipase A2 catalytic domain"/>
    <property type="match status" value="1"/>
</dbReference>